<sequence>MIFLILLAVTVVEIMVIYKIRYVYSRKPIWGIGIVAIIIFIFYLISNISLNKFLGAYTFGLASLNLFFLFVMLVYMWLMHRDQKKVNMKQEADFLLVMGNKCMTERIPPILASRLNKTIELFKTSANKPQIIVSGGRNPHSLSDKSEAEMMQEYLLEAGIPANHIIVEKKAMNTIQNLEFSSIKIHRFWSKETRPRVIIVTSDYHLPRTKLQAKRLGFKVQYVSAKTMSMLKWPAMFREFTALLWYDRYVIAIVVGIDVLYSLSLYI</sequence>
<dbReference type="InterPro" id="IPR003848">
    <property type="entry name" value="DUF218"/>
</dbReference>
<dbReference type="InterPro" id="IPR051599">
    <property type="entry name" value="Cell_Envelope_Assoc"/>
</dbReference>
<dbReference type="GO" id="GO:0000270">
    <property type="term" value="P:peptidoglycan metabolic process"/>
    <property type="evidence" value="ECO:0007669"/>
    <property type="project" value="TreeGrafter"/>
</dbReference>
<keyword evidence="1" id="KW-1133">Transmembrane helix</keyword>
<dbReference type="Pfam" id="PF02698">
    <property type="entry name" value="DUF218"/>
    <property type="match status" value="1"/>
</dbReference>
<name>A0A4R5NGV1_9LACO</name>
<feature type="transmembrane region" description="Helical" evidence="1">
    <location>
        <begin position="246"/>
        <end position="266"/>
    </location>
</feature>
<comment type="caution">
    <text evidence="3">The sequence shown here is derived from an EMBL/GenBank/DDBJ whole genome shotgun (WGS) entry which is preliminary data.</text>
</comment>
<dbReference type="RefSeq" id="WP_010020961.1">
    <property type="nucleotide sequence ID" value="NZ_PUFN01000007.1"/>
</dbReference>
<keyword evidence="1" id="KW-0812">Transmembrane</keyword>
<evidence type="ECO:0000256" key="1">
    <source>
        <dbReference type="SAM" id="Phobius"/>
    </source>
</evidence>
<dbReference type="InterPro" id="IPR014729">
    <property type="entry name" value="Rossmann-like_a/b/a_fold"/>
</dbReference>
<dbReference type="AlphaFoldDB" id="A0A4R5NGV1"/>
<proteinExistence type="predicted"/>
<dbReference type="PANTHER" id="PTHR30336">
    <property type="entry name" value="INNER MEMBRANE PROTEIN, PROBABLE PERMEASE"/>
    <property type="match status" value="1"/>
</dbReference>
<evidence type="ECO:0000313" key="3">
    <source>
        <dbReference type="EMBL" id="TDG73752.1"/>
    </source>
</evidence>
<dbReference type="EMBL" id="PUFN01000007">
    <property type="protein sequence ID" value="TDG73752.1"/>
    <property type="molecule type" value="Genomic_DNA"/>
</dbReference>
<gene>
    <name evidence="3" type="ORF">C5L30_001244</name>
</gene>
<evidence type="ECO:0000259" key="2">
    <source>
        <dbReference type="Pfam" id="PF02698"/>
    </source>
</evidence>
<feature type="domain" description="DUF218" evidence="2">
    <location>
        <begin position="94"/>
        <end position="240"/>
    </location>
</feature>
<dbReference type="STRING" id="1612.ABB44_05920"/>
<dbReference type="GO" id="GO:0043164">
    <property type="term" value="P:Gram-negative-bacterium-type cell wall biogenesis"/>
    <property type="evidence" value="ECO:0007669"/>
    <property type="project" value="TreeGrafter"/>
</dbReference>
<dbReference type="Gene3D" id="3.40.50.620">
    <property type="entry name" value="HUPs"/>
    <property type="match status" value="1"/>
</dbReference>
<feature type="transmembrane region" description="Helical" evidence="1">
    <location>
        <begin position="56"/>
        <end position="78"/>
    </location>
</feature>
<evidence type="ECO:0000313" key="4">
    <source>
        <dbReference type="Proteomes" id="UP000295257"/>
    </source>
</evidence>
<dbReference type="CDD" id="cd06259">
    <property type="entry name" value="YdcF-like"/>
    <property type="match status" value="1"/>
</dbReference>
<protein>
    <recommendedName>
        <fullName evidence="2">DUF218 domain-containing protein</fullName>
    </recommendedName>
</protein>
<dbReference type="GO" id="GO:0005886">
    <property type="term" value="C:plasma membrane"/>
    <property type="evidence" value="ECO:0007669"/>
    <property type="project" value="TreeGrafter"/>
</dbReference>
<accession>A0A4R5NGV1</accession>
<dbReference type="Proteomes" id="UP000295257">
    <property type="component" value="Unassembled WGS sequence"/>
</dbReference>
<organism evidence="3 4">
    <name type="scientific">Companilactobacillus farciminis</name>
    <dbReference type="NCBI Taxonomy" id="1612"/>
    <lineage>
        <taxon>Bacteria</taxon>
        <taxon>Bacillati</taxon>
        <taxon>Bacillota</taxon>
        <taxon>Bacilli</taxon>
        <taxon>Lactobacillales</taxon>
        <taxon>Lactobacillaceae</taxon>
        <taxon>Companilactobacillus</taxon>
    </lineage>
</organism>
<feature type="transmembrane region" description="Helical" evidence="1">
    <location>
        <begin position="6"/>
        <end position="24"/>
    </location>
</feature>
<dbReference type="PANTHER" id="PTHR30336:SF4">
    <property type="entry name" value="ENVELOPE BIOGENESIS FACTOR ELYC"/>
    <property type="match status" value="1"/>
</dbReference>
<feature type="transmembrane region" description="Helical" evidence="1">
    <location>
        <begin position="29"/>
        <end position="50"/>
    </location>
</feature>
<keyword evidence="4" id="KW-1185">Reference proteome</keyword>
<keyword evidence="1" id="KW-0472">Membrane</keyword>
<reference evidence="3 4" key="1">
    <citation type="journal article" date="2019" name="Appl. Microbiol. Biotechnol.">
        <title>Uncovering carbohydrate metabolism through a genotype-phenotype association study of 56 lactic acid bacteria genomes.</title>
        <authorList>
            <person name="Buron-Moles G."/>
            <person name="Chailyan A."/>
            <person name="Dolejs I."/>
            <person name="Forster J."/>
            <person name="Miks M.H."/>
        </authorList>
    </citation>
    <scope>NUCLEOTIDE SEQUENCE [LARGE SCALE GENOMIC DNA]</scope>
    <source>
        <strain evidence="3 4">ATCC 29644</strain>
    </source>
</reference>
<dbReference type="OrthoDB" id="9782395at2"/>